<evidence type="ECO:0000313" key="2">
    <source>
        <dbReference type="EMBL" id="KAG6445546.1"/>
    </source>
</evidence>
<organism evidence="2 3">
    <name type="scientific">Manduca sexta</name>
    <name type="common">Tobacco hawkmoth</name>
    <name type="synonym">Tobacco hornworm</name>
    <dbReference type="NCBI Taxonomy" id="7130"/>
    <lineage>
        <taxon>Eukaryota</taxon>
        <taxon>Metazoa</taxon>
        <taxon>Ecdysozoa</taxon>
        <taxon>Arthropoda</taxon>
        <taxon>Hexapoda</taxon>
        <taxon>Insecta</taxon>
        <taxon>Pterygota</taxon>
        <taxon>Neoptera</taxon>
        <taxon>Endopterygota</taxon>
        <taxon>Lepidoptera</taxon>
        <taxon>Glossata</taxon>
        <taxon>Ditrysia</taxon>
        <taxon>Bombycoidea</taxon>
        <taxon>Sphingidae</taxon>
        <taxon>Sphinginae</taxon>
        <taxon>Sphingini</taxon>
        <taxon>Manduca</taxon>
    </lineage>
</organism>
<dbReference type="Pfam" id="PF01187">
    <property type="entry name" value="MIF"/>
    <property type="match status" value="1"/>
</dbReference>
<dbReference type="Proteomes" id="UP000791440">
    <property type="component" value="Unassembled WGS sequence"/>
</dbReference>
<evidence type="ECO:0000256" key="1">
    <source>
        <dbReference type="ARBA" id="ARBA00023235"/>
    </source>
</evidence>
<dbReference type="InterPro" id="IPR001398">
    <property type="entry name" value="Macrophage_inhib_fac"/>
</dbReference>
<evidence type="ECO:0000313" key="3">
    <source>
        <dbReference type="Proteomes" id="UP000791440"/>
    </source>
</evidence>
<evidence type="ECO:0008006" key="4">
    <source>
        <dbReference type="Google" id="ProtNLM"/>
    </source>
</evidence>
<comment type="caution">
    <text evidence="2">The sequence shown here is derived from an EMBL/GenBank/DDBJ whole genome shotgun (WGS) entry which is preliminary data.</text>
</comment>
<keyword evidence="3" id="KW-1185">Reference proteome</keyword>
<accession>A0A921YTB8</accession>
<protein>
    <recommendedName>
        <fullName evidence="4">Macrophage migration inhibitory factor</fullName>
    </recommendedName>
</protein>
<name>A0A921YTB8_MANSE</name>
<gene>
    <name evidence="2" type="ORF">O3G_MSEX004006</name>
</gene>
<dbReference type="PANTHER" id="PTHR11954">
    <property type="entry name" value="D-DOPACHROME DECARBOXYLASE"/>
    <property type="match status" value="1"/>
</dbReference>
<dbReference type="GO" id="GO:0050178">
    <property type="term" value="F:phenylpyruvate tautomerase activity"/>
    <property type="evidence" value="ECO:0007669"/>
    <property type="project" value="TreeGrafter"/>
</dbReference>
<reference evidence="2" key="2">
    <citation type="submission" date="2020-12" db="EMBL/GenBank/DDBJ databases">
        <authorList>
            <person name="Kanost M."/>
        </authorList>
    </citation>
    <scope>NUCLEOTIDE SEQUENCE</scope>
</reference>
<dbReference type="GO" id="GO:0005125">
    <property type="term" value="F:cytokine activity"/>
    <property type="evidence" value="ECO:0007669"/>
    <property type="project" value="TreeGrafter"/>
</dbReference>
<reference evidence="2" key="1">
    <citation type="journal article" date="2016" name="Insect Biochem. Mol. Biol.">
        <title>Multifaceted biological insights from a draft genome sequence of the tobacco hornworm moth, Manduca sexta.</title>
        <authorList>
            <person name="Kanost M.R."/>
            <person name="Arrese E.L."/>
            <person name="Cao X."/>
            <person name="Chen Y.R."/>
            <person name="Chellapilla S."/>
            <person name="Goldsmith M.R."/>
            <person name="Grosse-Wilde E."/>
            <person name="Heckel D.G."/>
            <person name="Herndon N."/>
            <person name="Jiang H."/>
            <person name="Papanicolaou A."/>
            <person name="Qu J."/>
            <person name="Soulages J.L."/>
            <person name="Vogel H."/>
            <person name="Walters J."/>
            <person name="Waterhouse R.M."/>
            <person name="Ahn S.J."/>
            <person name="Almeida F.C."/>
            <person name="An C."/>
            <person name="Aqrawi P."/>
            <person name="Bretschneider A."/>
            <person name="Bryant W.B."/>
            <person name="Bucks S."/>
            <person name="Chao H."/>
            <person name="Chevignon G."/>
            <person name="Christen J.M."/>
            <person name="Clarke D.F."/>
            <person name="Dittmer N.T."/>
            <person name="Ferguson L.C.F."/>
            <person name="Garavelou S."/>
            <person name="Gordon K.H.J."/>
            <person name="Gunaratna R.T."/>
            <person name="Han Y."/>
            <person name="Hauser F."/>
            <person name="He Y."/>
            <person name="Heidel-Fischer H."/>
            <person name="Hirsh A."/>
            <person name="Hu Y."/>
            <person name="Jiang H."/>
            <person name="Kalra D."/>
            <person name="Klinner C."/>
            <person name="Konig C."/>
            <person name="Kovar C."/>
            <person name="Kroll A.R."/>
            <person name="Kuwar S.S."/>
            <person name="Lee S.L."/>
            <person name="Lehman R."/>
            <person name="Li K."/>
            <person name="Li Z."/>
            <person name="Liang H."/>
            <person name="Lovelace S."/>
            <person name="Lu Z."/>
            <person name="Mansfield J.H."/>
            <person name="McCulloch K.J."/>
            <person name="Mathew T."/>
            <person name="Morton B."/>
            <person name="Muzny D.M."/>
            <person name="Neunemann D."/>
            <person name="Ongeri F."/>
            <person name="Pauchet Y."/>
            <person name="Pu L.L."/>
            <person name="Pyrousis I."/>
            <person name="Rao X.J."/>
            <person name="Redding A."/>
            <person name="Roesel C."/>
            <person name="Sanchez-Gracia A."/>
            <person name="Schaack S."/>
            <person name="Shukla A."/>
            <person name="Tetreau G."/>
            <person name="Wang Y."/>
            <person name="Xiong G.H."/>
            <person name="Traut W."/>
            <person name="Walsh T.K."/>
            <person name="Worley K.C."/>
            <person name="Wu D."/>
            <person name="Wu W."/>
            <person name="Wu Y.Q."/>
            <person name="Zhang X."/>
            <person name="Zou Z."/>
            <person name="Zucker H."/>
            <person name="Briscoe A.D."/>
            <person name="Burmester T."/>
            <person name="Clem R.J."/>
            <person name="Feyereisen R."/>
            <person name="Grimmelikhuijzen C.J.P."/>
            <person name="Hamodrakas S.J."/>
            <person name="Hansson B.S."/>
            <person name="Huguet E."/>
            <person name="Jermiin L.S."/>
            <person name="Lan Q."/>
            <person name="Lehman H.K."/>
            <person name="Lorenzen M."/>
            <person name="Merzendorfer H."/>
            <person name="Michalopoulos I."/>
            <person name="Morton D.B."/>
            <person name="Muthukrishnan S."/>
            <person name="Oakeshott J.G."/>
            <person name="Palmer W."/>
            <person name="Park Y."/>
            <person name="Passarelli A.L."/>
            <person name="Rozas J."/>
            <person name="Schwartz L.M."/>
            <person name="Smith W."/>
            <person name="Southgate A."/>
            <person name="Vilcinskas A."/>
            <person name="Vogt R."/>
            <person name="Wang P."/>
            <person name="Werren J."/>
            <person name="Yu X.Q."/>
            <person name="Zhou J.J."/>
            <person name="Brown S.J."/>
            <person name="Scherer S.E."/>
            <person name="Richards S."/>
            <person name="Blissard G.W."/>
        </authorList>
    </citation>
    <scope>NUCLEOTIDE SEQUENCE</scope>
</reference>
<dbReference type="AlphaFoldDB" id="A0A921YTB8"/>
<dbReference type="GO" id="GO:0005615">
    <property type="term" value="C:extracellular space"/>
    <property type="evidence" value="ECO:0007669"/>
    <property type="project" value="TreeGrafter"/>
</dbReference>
<keyword evidence="1" id="KW-0413">Isomerase</keyword>
<sequence>PVITPTPHRTTMPILKLLTNLPKNQIPKDFVTKIVPILSRTVNKPPSKFTCIVSSDCCLSVGGDDSKPGAVASLESIGNLGVDANKVITKEISDFVERELGIEQDRFILTFYDLLPYNVSKGGITMDLEKK</sequence>
<dbReference type="PANTHER" id="PTHR11954:SF6">
    <property type="entry name" value="MACROPHAGE MIGRATION INHIBITORY FACTOR"/>
    <property type="match status" value="1"/>
</dbReference>
<feature type="non-terminal residue" evidence="2">
    <location>
        <position position="1"/>
    </location>
</feature>
<dbReference type="EMBL" id="JH668323">
    <property type="protein sequence ID" value="KAG6445546.1"/>
    <property type="molecule type" value="Genomic_DNA"/>
</dbReference>
<proteinExistence type="predicted"/>